<dbReference type="PANTHER" id="PTHR33112:SF9">
    <property type="entry name" value="HETEROKARYON INCOMPATIBILITY DOMAIN-CONTAINING PROTEIN"/>
    <property type="match status" value="1"/>
</dbReference>
<protein>
    <recommendedName>
        <fullName evidence="1">Heterokaryon incompatibility domain-containing protein</fullName>
    </recommendedName>
</protein>
<dbReference type="InterPro" id="IPR010730">
    <property type="entry name" value="HET"/>
</dbReference>
<dbReference type="Pfam" id="PF06985">
    <property type="entry name" value="HET"/>
    <property type="match status" value="1"/>
</dbReference>
<proteinExistence type="predicted"/>
<reference evidence="2 3" key="1">
    <citation type="submission" date="2024-09" db="EMBL/GenBank/DDBJ databases">
        <title>T2T genomes of carrot and Alternaria dauci and their utility for understanding host-pathogen interaction during carrot leaf blight disease.</title>
        <authorList>
            <person name="Liu W."/>
            <person name="Xu S."/>
            <person name="Ou C."/>
            <person name="Liu X."/>
            <person name="Zhuang F."/>
            <person name="Deng X.W."/>
        </authorList>
    </citation>
    <scope>NUCLEOTIDE SEQUENCE [LARGE SCALE GENOMIC DNA]</scope>
    <source>
        <strain evidence="2 3">A2016</strain>
    </source>
</reference>
<sequence length="355" mass="40841">MQDERFDYLVLSYMWGTNHTQQLRLLQSNLKDFQKEIPRAKFEASDVYKEAVRITLALGYKYLWIDSLTIIQDSPTDWAHEARRMAIVYGNATANLAFLFPPHSPAKPSRREDPRVWHPCILRAPSAQTPGVYIEHEKSDLRQDFSSDEHIQDWLYPSNWPLFSRAWTFQEYLLAPRTLLLGHRNLMWQCSKGFYDELLGPIAETQTTTPQDPKRGKDRGKSRYFPDTIHELGVVGKKRGSLSEPAVLSFTIDWQNLVNEYRSRKLSFGKDRIIAFAGVARAVTNLGQLTYLAGLWKEIFPVALLWYVDKKIKALVRREDGLPNGEMADDVWTAEIEENVVQPGVPNAMAATTYC</sequence>
<evidence type="ECO:0000313" key="3">
    <source>
        <dbReference type="Proteomes" id="UP001578633"/>
    </source>
</evidence>
<accession>A0ABR3UNH8</accession>
<dbReference type="PANTHER" id="PTHR33112">
    <property type="entry name" value="DOMAIN PROTEIN, PUTATIVE-RELATED"/>
    <property type="match status" value="1"/>
</dbReference>
<feature type="domain" description="Heterokaryon incompatibility" evidence="1">
    <location>
        <begin position="8"/>
        <end position="171"/>
    </location>
</feature>
<dbReference type="Proteomes" id="UP001578633">
    <property type="component" value="Chromosome 3"/>
</dbReference>
<name>A0ABR3UNH8_9PLEO</name>
<dbReference type="GeneID" id="96084959"/>
<dbReference type="EMBL" id="JBHGVX010000003">
    <property type="protein sequence ID" value="KAL1798031.1"/>
    <property type="molecule type" value="Genomic_DNA"/>
</dbReference>
<comment type="caution">
    <text evidence="2">The sequence shown here is derived from an EMBL/GenBank/DDBJ whole genome shotgun (WGS) entry which is preliminary data.</text>
</comment>
<organism evidence="2 3">
    <name type="scientific">Alternaria dauci</name>
    <dbReference type="NCBI Taxonomy" id="48095"/>
    <lineage>
        <taxon>Eukaryota</taxon>
        <taxon>Fungi</taxon>
        <taxon>Dikarya</taxon>
        <taxon>Ascomycota</taxon>
        <taxon>Pezizomycotina</taxon>
        <taxon>Dothideomycetes</taxon>
        <taxon>Pleosporomycetidae</taxon>
        <taxon>Pleosporales</taxon>
        <taxon>Pleosporineae</taxon>
        <taxon>Pleosporaceae</taxon>
        <taxon>Alternaria</taxon>
        <taxon>Alternaria sect. Porri</taxon>
    </lineage>
</organism>
<dbReference type="RefSeq" id="XP_069308615.1">
    <property type="nucleotide sequence ID" value="XM_069450863.1"/>
</dbReference>
<gene>
    <name evidence="2" type="ORF">ACET3X_004637</name>
</gene>
<evidence type="ECO:0000313" key="2">
    <source>
        <dbReference type="EMBL" id="KAL1798031.1"/>
    </source>
</evidence>
<evidence type="ECO:0000259" key="1">
    <source>
        <dbReference type="Pfam" id="PF06985"/>
    </source>
</evidence>
<keyword evidence="3" id="KW-1185">Reference proteome</keyword>